<accession>A0ABW2UZT0</accession>
<sequence length="444" mass="47229">MKGTGYRQFFLIMIVSVLYALSGMLLPSFAAESGHDSEHVYVIPIKDEVEKGLEAFLSRAVDEAKENKADHIIFKIDTPGGAVNAAEQIAQNFQKVDIETTSFIANRALSAGSFLALNTDNIYMKPQATMGASGVINQDGTAADKKAQSAWLSAMKSAAESNGRDPQYAAAMADPSIDMPKYGAGEGKYLTLEASTAKEIGYSNGTVESRAELLDKLGYSDADVTEVEMTFSEHLARFITSPVVVPILLSVASIGLIVELFSPGFGIPGSIGILALILFFYGHIIAGLAGMEAVILLILGIGLIIAEFFLSGGIAGILGVASVIGSLIMSGQDLGEMVMSISIALVVTLIAAAILFKTISREKSFFNRIVLTDQTSTEHGYVATDNREELLNCTGETLTPLRPSGSALIGNERVDVVSEGGFIEKDRSISVVRVEGIRVIVREI</sequence>
<dbReference type="Proteomes" id="UP001596620">
    <property type="component" value="Unassembled WGS sequence"/>
</dbReference>
<dbReference type="EMBL" id="JBHTGR010000057">
    <property type="protein sequence ID" value="MFC7748059.1"/>
    <property type="molecule type" value="Genomic_DNA"/>
</dbReference>
<feature type="domain" description="NfeD-like C-terminal" evidence="6">
    <location>
        <begin position="388"/>
        <end position="442"/>
    </location>
</feature>
<evidence type="ECO:0000256" key="2">
    <source>
        <dbReference type="ARBA" id="ARBA00022692"/>
    </source>
</evidence>
<comment type="caution">
    <text evidence="9">The sequence shown here is derived from an EMBL/GenBank/DDBJ whole genome shotgun (WGS) entry which is preliminary data.</text>
</comment>
<evidence type="ECO:0000256" key="3">
    <source>
        <dbReference type="ARBA" id="ARBA00022989"/>
    </source>
</evidence>
<comment type="subcellular location">
    <subcellularLocation>
        <location evidence="1">Membrane</location>
        <topology evidence="1">Multi-pass membrane protein</topology>
    </subcellularLocation>
</comment>
<dbReference type="SUPFAM" id="SSF52096">
    <property type="entry name" value="ClpP/crotonase"/>
    <property type="match status" value="1"/>
</dbReference>
<dbReference type="PANTHER" id="PTHR33507">
    <property type="entry name" value="INNER MEMBRANE PROTEIN YBBJ"/>
    <property type="match status" value="1"/>
</dbReference>
<feature type="transmembrane region" description="Helical" evidence="5">
    <location>
        <begin position="238"/>
        <end position="258"/>
    </location>
</feature>
<dbReference type="Gene3D" id="3.90.226.10">
    <property type="entry name" value="2-enoyl-CoA Hydratase, Chain A, domain 1"/>
    <property type="match status" value="1"/>
</dbReference>
<dbReference type="Pfam" id="PF25145">
    <property type="entry name" value="NfeD1b_N"/>
    <property type="match status" value="1"/>
</dbReference>
<feature type="transmembrane region" description="Helical" evidence="5">
    <location>
        <begin position="294"/>
        <end position="325"/>
    </location>
</feature>
<dbReference type="InterPro" id="IPR012340">
    <property type="entry name" value="NA-bd_OB-fold"/>
</dbReference>
<dbReference type="InterPro" id="IPR052165">
    <property type="entry name" value="Membrane_assoc_protease"/>
</dbReference>
<dbReference type="InterPro" id="IPR056738">
    <property type="entry name" value="NfeD1b_N"/>
</dbReference>
<proteinExistence type="predicted"/>
<dbReference type="Gene3D" id="2.40.50.140">
    <property type="entry name" value="Nucleic acid-binding proteins"/>
    <property type="match status" value="1"/>
</dbReference>
<name>A0ABW2UZT0_9BACI</name>
<feature type="transmembrane region" description="Helical" evidence="5">
    <location>
        <begin position="264"/>
        <end position="282"/>
    </location>
</feature>
<keyword evidence="3 5" id="KW-1133">Transmembrane helix</keyword>
<evidence type="ECO:0000256" key="1">
    <source>
        <dbReference type="ARBA" id="ARBA00004141"/>
    </source>
</evidence>
<feature type="transmembrane region" description="Helical" evidence="5">
    <location>
        <begin position="337"/>
        <end position="356"/>
    </location>
</feature>
<evidence type="ECO:0000256" key="5">
    <source>
        <dbReference type="SAM" id="Phobius"/>
    </source>
</evidence>
<keyword evidence="4 5" id="KW-0472">Membrane</keyword>
<protein>
    <submittedName>
        <fullName evidence="9">Nodulation protein NfeD</fullName>
    </submittedName>
</protein>
<evidence type="ECO:0000256" key="4">
    <source>
        <dbReference type="ARBA" id="ARBA00023136"/>
    </source>
</evidence>
<evidence type="ECO:0000313" key="9">
    <source>
        <dbReference type="EMBL" id="MFC7748059.1"/>
    </source>
</evidence>
<gene>
    <name evidence="9" type="ORF">ACFQU8_12760</name>
</gene>
<keyword evidence="2 5" id="KW-0812">Transmembrane</keyword>
<evidence type="ECO:0000259" key="6">
    <source>
        <dbReference type="Pfam" id="PF01957"/>
    </source>
</evidence>
<dbReference type="InterPro" id="IPR056739">
    <property type="entry name" value="NfeD_membrane"/>
</dbReference>
<dbReference type="PANTHER" id="PTHR33507:SF3">
    <property type="entry name" value="INNER MEMBRANE PROTEIN YBBJ"/>
    <property type="match status" value="1"/>
</dbReference>
<reference evidence="10" key="1">
    <citation type="journal article" date="2019" name="Int. J. Syst. Evol. Microbiol.">
        <title>The Global Catalogue of Microorganisms (GCM) 10K type strain sequencing project: providing services to taxonomists for standard genome sequencing and annotation.</title>
        <authorList>
            <consortium name="The Broad Institute Genomics Platform"/>
            <consortium name="The Broad Institute Genome Sequencing Center for Infectious Disease"/>
            <person name="Wu L."/>
            <person name="Ma J."/>
        </authorList>
    </citation>
    <scope>NUCLEOTIDE SEQUENCE [LARGE SCALE GENOMIC DNA]</scope>
    <source>
        <strain evidence="10">JCM 30234</strain>
    </source>
</reference>
<evidence type="ECO:0000259" key="7">
    <source>
        <dbReference type="Pfam" id="PF24961"/>
    </source>
</evidence>
<dbReference type="RefSeq" id="WP_382360926.1">
    <property type="nucleotide sequence ID" value="NZ_JBHTGR010000057.1"/>
</dbReference>
<feature type="domain" description="NfeD1b N-terminal" evidence="8">
    <location>
        <begin position="40"/>
        <end position="226"/>
    </location>
</feature>
<feature type="domain" description="NfeD integral membrane" evidence="7">
    <location>
        <begin position="244"/>
        <end position="357"/>
    </location>
</feature>
<evidence type="ECO:0000313" key="10">
    <source>
        <dbReference type="Proteomes" id="UP001596620"/>
    </source>
</evidence>
<feature type="transmembrane region" description="Helical" evidence="5">
    <location>
        <begin position="6"/>
        <end position="26"/>
    </location>
</feature>
<dbReference type="InterPro" id="IPR002810">
    <property type="entry name" value="NfeD-like_C"/>
</dbReference>
<dbReference type="Pfam" id="PF01957">
    <property type="entry name" value="NfeD"/>
    <property type="match status" value="1"/>
</dbReference>
<dbReference type="CDD" id="cd07021">
    <property type="entry name" value="Clp_protease_NfeD_like"/>
    <property type="match status" value="1"/>
</dbReference>
<keyword evidence="10" id="KW-1185">Reference proteome</keyword>
<dbReference type="InterPro" id="IPR029045">
    <property type="entry name" value="ClpP/crotonase-like_dom_sf"/>
</dbReference>
<evidence type="ECO:0000259" key="8">
    <source>
        <dbReference type="Pfam" id="PF25145"/>
    </source>
</evidence>
<organism evidence="9 10">
    <name type="scientific">Lentibacillus kimchii</name>
    <dbReference type="NCBI Taxonomy" id="1542911"/>
    <lineage>
        <taxon>Bacteria</taxon>
        <taxon>Bacillati</taxon>
        <taxon>Bacillota</taxon>
        <taxon>Bacilli</taxon>
        <taxon>Bacillales</taxon>
        <taxon>Bacillaceae</taxon>
        <taxon>Lentibacillus</taxon>
    </lineage>
</organism>
<dbReference type="Pfam" id="PF24961">
    <property type="entry name" value="NfeD_membrane"/>
    <property type="match status" value="1"/>
</dbReference>